<keyword evidence="3" id="KW-0274">FAD</keyword>
<dbReference type="InParanoid" id="A0A2T2ZZ27"/>
<dbReference type="AlphaFoldDB" id="A0A2T2ZZ27"/>
<dbReference type="SUPFAM" id="SSF51905">
    <property type="entry name" value="FAD/NAD(P)-binding domain"/>
    <property type="match status" value="1"/>
</dbReference>
<evidence type="ECO:0000256" key="5">
    <source>
        <dbReference type="ARBA" id="ARBA00023033"/>
    </source>
</evidence>
<name>A0A2T2ZZ27_9PEZI</name>
<dbReference type="Gene3D" id="3.50.50.60">
    <property type="entry name" value="FAD/NAD(P)-binding domain"/>
    <property type="match status" value="1"/>
</dbReference>
<organism evidence="6 7">
    <name type="scientific">Coniella lustricola</name>
    <dbReference type="NCBI Taxonomy" id="2025994"/>
    <lineage>
        <taxon>Eukaryota</taxon>
        <taxon>Fungi</taxon>
        <taxon>Dikarya</taxon>
        <taxon>Ascomycota</taxon>
        <taxon>Pezizomycotina</taxon>
        <taxon>Sordariomycetes</taxon>
        <taxon>Sordariomycetidae</taxon>
        <taxon>Diaporthales</taxon>
        <taxon>Schizoparmaceae</taxon>
        <taxon>Coniella</taxon>
    </lineage>
</organism>
<dbReference type="GO" id="GO:0004497">
    <property type="term" value="F:monooxygenase activity"/>
    <property type="evidence" value="ECO:0007669"/>
    <property type="project" value="UniProtKB-KW"/>
</dbReference>
<gene>
    <name evidence="6" type="ORF">BD289DRAFT_84704</name>
</gene>
<dbReference type="EMBL" id="KZ678551">
    <property type="protein sequence ID" value="PSR79886.1"/>
    <property type="molecule type" value="Genomic_DNA"/>
</dbReference>
<dbReference type="Proteomes" id="UP000241462">
    <property type="component" value="Unassembled WGS sequence"/>
</dbReference>
<evidence type="ECO:0000256" key="3">
    <source>
        <dbReference type="ARBA" id="ARBA00022827"/>
    </source>
</evidence>
<accession>A0A2T2ZZ27</accession>
<keyword evidence="4" id="KW-0560">Oxidoreductase</keyword>
<dbReference type="STRING" id="2025994.A0A2T2ZZ27"/>
<evidence type="ECO:0000256" key="2">
    <source>
        <dbReference type="ARBA" id="ARBA00022630"/>
    </source>
</evidence>
<evidence type="ECO:0000313" key="6">
    <source>
        <dbReference type="EMBL" id="PSR79886.1"/>
    </source>
</evidence>
<dbReference type="PANTHER" id="PTHR47178">
    <property type="entry name" value="MONOOXYGENASE, FAD-BINDING"/>
    <property type="match status" value="1"/>
</dbReference>
<evidence type="ECO:0000256" key="1">
    <source>
        <dbReference type="ARBA" id="ARBA00001974"/>
    </source>
</evidence>
<dbReference type="OrthoDB" id="47494at2759"/>
<reference evidence="6 7" key="1">
    <citation type="journal article" date="2018" name="Mycol. Prog.">
        <title>Coniella lustricola, a new species from submerged detritus.</title>
        <authorList>
            <person name="Raudabaugh D.B."/>
            <person name="Iturriaga T."/>
            <person name="Carver A."/>
            <person name="Mondo S."/>
            <person name="Pangilinan J."/>
            <person name="Lipzen A."/>
            <person name="He G."/>
            <person name="Amirebrahimi M."/>
            <person name="Grigoriev I.V."/>
            <person name="Miller A.N."/>
        </authorList>
    </citation>
    <scope>NUCLEOTIDE SEQUENCE [LARGE SCALE GENOMIC DNA]</scope>
    <source>
        <strain evidence="6 7">B22-T-1</strain>
    </source>
</reference>
<proteinExistence type="predicted"/>
<protein>
    <submittedName>
        <fullName evidence="6">Putative monooxygenase</fullName>
    </submittedName>
</protein>
<dbReference type="PANTHER" id="PTHR47178:SF6">
    <property type="entry name" value="FAD-BINDING DOMAIN-CONTAINING PROTEIN"/>
    <property type="match status" value="1"/>
</dbReference>
<dbReference type="Pfam" id="PF13450">
    <property type="entry name" value="NAD_binding_8"/>
    <property type="match status" value="1"/>
</dbReference>
<evidence type="ECO:0000313" key="7">
    <source>
        <dbReference type="Proteomes" id="UP000241462"/>
    </source>
</evidence>
<dbReference type="InterPro" id="IPR036188">
    <property type="entry name" value="FAD/NAD-bd_sf"/>
</dbReference>
<dbReference type="PRINTS" id="PR00420">
    <property type="entry name" value="RNGMNOXGNASE"/>
</dbReference>
<keyword evidence="7" id="KW-1185">Reference proteome</keyword>
<keyword evidence="5 6" id="KW-0503">Monooxygenase</keyword>
<comment type="cofactor">
    <cofactor evidence="1">
        <name>FAD</name>
        <dbReference type="ChEBI" id="CHEBI:57692"/>
    </cofactor>
</comment>
<evidence type="ECO:0000256" key="4">
    <source>
        <dbReference type="ARBA" id="ARBA00023002"/>
    </source>
</evidence>
<sequence>MSSKPYPHVLIIGAGLSGLTLAQILRKNNVSYEIFDRDESRDARAQGWAIALHGSVLRDLRASMPADIGPIEQTNHLTPLDHLPAQFMFYNTAVPGMRVGVNDDESGQIVRANRQRFRDWLRSEIPVQYDSHMVRVEEVGGKVTVHFKNGKSATGDILVGAEGSRSNVRKHILHGQDVMKPLPIGSLVGEIELEGRDFEQQLELGHSAYIVLTELENRCSIFAALNRVSDDGKKGYFYFILHWLDRAAAESSEQNPYWTVTASKEELMAFAKRQVVTVPERLRVLVDRVPLEGYRKPGIVLQSVELNEELLPAGRVMVIGDAAHSMSPCKLLSLALTRTPLTELNTVVRGEAGINALQDGLNLGRALTKAQETQATGDDLIKILAAFRDEMLPRAAKSIKLSNPVLEAHAADPNYKFVTCGKEVAPMAEEHISI</sequence>
<keyword evidence="2" id="KW-0285">Flavoprotein</keyword>